<reference evidence="1" key="1">
    <citation type="journal article" date="2014" name="Front. Microbiol.">
        <title>High frequency of phylogenetically diverse reductive dehalogenase-homologous genes in deep subseafloor sedimentary metagenomes.</title>
        <authorList>
            <person name="Kawai M."/>
            <person name="Futagami T."/>
            <person name="Toyoda A."/>
            <person name="Takaki Y."/>
            <person name="Nishi S."/>
            <person name="Hori S."/>
            <person name="Arai W."/>
            <person name="Tsubouchi T."/>
            <person name="Morono Y."/>
            <person name="Uchiyama I."/>
            <person name="Ito T."/>
            <person name="Fujiyama A."/>
            <person name="Inagaki F."/>
            <person name="Takami H."/>
        </authorList>
    </citation>
    <scope>NUCLEOTIDE SEQUENCE</scope>
    <source>
        <strain evidence="1">Expedition CK06-06</strain>
    </source>
</reference>
<gene>
    <name evidence="1" type="ORF">S01H1_40182</name>
</gene>
<name>X0UE06_9ZZZZ</name>
<dbReference type="Gene3D" id="3.90.226.30">
    <property type="match status" value="1"/>
</dbReference>
<proteinExistence type="predicted"/>
<dbReference type="EMBL" id="BARS01025422">
    <property type="protein sequence ID" value="GAG03969.1"/>
    <property type="molecule type" value="Genomic_DNA"/>
</dbReference>
<organism evidence="1">
    <name type="scientific">marine sediment metagenome</name>
    <dbReference type="NCBI Taxonomy" id="412755"/>
    <lineage>
        <taxon>unclassified sequences</taxon>
        <taxon>metagenomes</taxon>
        <taxon>ecological metagenomes</taxon>
    </lineage>
</organism>
<feature type="non-terminal residue" evidence="1">
    <location>
        <position position="1"/>
    </location>
</feature>
<dbReference type="AlphaFoldDB" id="X0UE06"/>
<protein>
    <submittedName>
        <fullName evidence="1">Uncharacterized protein</fullName>
    </submittedName>
</protein>
<dbReference type="InterPro" id="IPR043166">
    <property type="entry name" value="LarA-like_C"/>
</dbReference>
<comment type="caution">
    <text evidence="1">The sequence shown here is derived from an EMBL/GenBank/DDBJ whole genome shotgun (WGS) entry which is preliminary data.</text>
</comment>
<sequence>RHKDAVMDRIEEFTGRHVFYVEGVPDPTGGWAGFFAGHFRALRDDAWRCADQQHVHDSPQYDAIVVGVPQYVFYGDTRNPLLNLMAATTVARAWRRKPLLRAGGAMVLVTACDGHIDPDLHPSHQEALRLFATTRRAEAVEAHFERLRCEPRYLDMYRNHHAYHGWHPIGLFNESQYVLDQAGLLVFASGKPHDTLAAVGATYAPDFRRAWEMVLAHCGPSPRTLVLPSYFSRVPMIFDVDATRA</sequence>
<evidence type="ECO:0000313" key="1">
    <source>
        <dbReference type="EMBL" id="GAG03969.1"/>
    </source>
</evidence>
<accession>X0UE06</accession>